<evidence type="ECO:0000256" key="1">
    <source>
        <dbReference type="ARBA" id="ARBA00038357"/>
    </source>
</evidence>
<feature type="domain" description="Cytochrome b5 heme-binding" evidence="4">
    <location>
        <begin position="109"/>
        <end position="187"/>
    </location>
</feature>
<dbReference type="SMART" id="SM01117">
    <property type="entry name" value="Cyt-b5"/>
    <property type="match status" value="1"/>
</dbReference>
<dbReference type="Pfam" id="PF00173">
    <property type="entry name" value="Cyt-b5"/>
    <property type="match status" value="1"/>
</dbReference>
<dbReference type="SUPFAM" id="SSF55856">
    <property type="entry name" value="Cytochrome b5-like heme/steroid binding domain"/>
    <property type="match status" value="1"/>
</dbReference>
<evidence type="ECO:0000313" key="5">
    <source>
        <dbReference type="EMBL" id="PGH26474.1"/>
    </source>
</evidence>
<proteinExistence type="inferred from homology"/>
<dbReference type="PANTHER" id="PTHR10281:SF76">
    <property type="entry name" value="CALCUTTA CUP-RELATED"/>
    <property type="match status" value="1"/>
</dbReference>
<comment type="similarity">
    <text evidence="1">Belongs to the cytochrome b5 family. MAPR subfamily.</text>
</comment>
<evidence type="ECO:0000256" key="3">
    <source>
        <dbReference type="SAM" id="Phobius"/>
    </source>
</evidence>
<gene>
    <name evidence="5" type="ORF">AJ80_01787</name>
</gene>
<sequence length="293" mass="34055">MEDTLRHRYPRGQFPEQGRIIAELDSSDDDIDTPSSHSQARQDDNDGDDNEISSRWISILDIFRVLFLFFLASSALSYYVTNNSILWGYRPWFTKWPMVKMFIHGPILLTPDQLSLYNGTSETLPIYIAVNSTIFDVSASRHTYGPGGSYSFFAGRDATRAFVSGCFRDDLTPDIRGLEQMHIPVEDNDEDPEERDMSETEKMVRGEEELREANEKVKKQVDHWEGFFRNHDRYFEVGRLVGSPGVEGKGVEMRKLCASAEKARPKRRKLKERREREEKKKREKEMKKQKKQG</sequence>
<feature type="compositionally biased region" description="Basic and acidic residues" evidence="2">
    <location>
        <begin position="195"/>
        <end position="211"/>
    </location>
</feature>
<dbReference type="GO" id="GO:0012505">
    <property type="term" value="C:endomembrane system"/>
    <property type="evidence" value="ECO:0007669"/>
    <property type="project" value="TreeGrafter"/>
</dbReference>
<dbReference type="InterPro" id="IPR001199">
    <property type="entry name" value="Cyt_B5-like_heme/steroid-bd"/>
</dbReference>
<dbReference type="GO" id="GO:0016020">
    <property type="term" value="C:membrane"/>
    <property type="evidence" value="ECO:0007669"/>
    <property type="project" value="TreeGrafter"/>
</dbReference>
<evidence type="ECO:0000259" key="4">
    <source>
        <dbReference type="SMART" id="SM01117"/>
    </source>
</evidence>
<dbReference type="InterPro" id="IPR050577">
    <property type="entry name" value="MAPR/NEUFC/NENF-like"/>
</dbReference>
<comment type="caution">
    <text evidence="5">The sequence shown here is derived from an EMBL/GenBank/DDBJ whole genome shotgun (WGS) entry which is preliminary data.</text>
</comment>
<protein>
    <recommendedName>
        <fullName evidence="4">Cytochrome b5 heme-binding domain-containing protein</fullName>
    </recommendedName>
</protein>
<dbReference type="InterPro" id="IPR036400">
    <property type="entry name" value="Cyt_B5-like_heme/steroid_sf"/>
</dbReference>
<name>A0A2B7YR34_POLH7</name>
<keyword evidence="3" id="KW-0812">Transmembrane</keyword>
<feature type="region of interest" description="Disordered" evidence="2">
    <location>
        <begin position="187"/>
        <end position="211"/>
    </location>
</feature>
<dbReference type="FunFam" id="3.10.120.10:FF:000018">
    <property type="entry name" value="Heme/steroid binding domain protein, putative"/>
    <property type="match status" value="1"/>
</dbReference>
<reference evidence="5 6" key="1">
    <citation type="submission" date="2017-10" db="EMBL/GenBank/DDBJ databases">
        <title>Comparative genomics in systemic dimorphic fungi from Ajellomycetaceae.</title>
        <authorList>
            <person name="Munoz J.F."/>
            <person name="Mcewen J.G."/>
            <person name="Clay O.K."/>
            <person name="Cuomo C.A."/>
        </authorList>
    </citation>
    <scope>NUCLEOTIDE SEQUENCE [LARGE SCALE GENOMIC DNA]</scope>
    <source>
        <strain evidence="5 6">UAMH7299</strain>
    </source>
</reference>
<evidence type="ECO:0000313" key="6">
    <source>
        <dbReference type="Proteomes" id="UP000224634"/>
    </source>
</evidence>
<accession>A0A2B7YR34</accession>
<keyword evidence="3" id="KW-1133">Transmembrane helix</keyword>
<evidence type="ECO:0000256" key="2">
    <source>
        <dbReference type="SAM" id="MobiDB-lite"/>
    </source>
</evidence>
<dbReference type="PANTHER" id="PTHR10281">
    <property type="entry name" value="MEMBRANE-ASSOCIATED PROGESTERONE RECEPTOR COMPONENT-RELATED"/>
    <property type="match status" value="1"/>
</dbReference>
<dbReference type="AlphaFoldDB" id="A0A2B7YR34"/>
<dbReference type="Proteomes" id="UP000224634">
    <property type="component" value="Unassembled WGS sequence"/>
</dbReference>
<dbReference type="OrthoDB" id="10257697at2759"/>
<feature type="transmembrane region" description="Helical" evidence="3">
    <location>
        <begin position="62"/>
        <end position="80"/>
    </location>
</feature>
<keyword evidence="6" id="KW-1185">Reference proteome</keyword>
<feature type="region of interest" description="Disordered" evidence="2">
    <location>
        <begin position="25"/>
        <end position="49"/>
    </location>
</feature>
<dbReference type="EMBL" id="PDNA01000016">
    <property type="protein sequence ID" value="PGH26474.1"/>
    <property type="molecule type" value="Genomic_DNA"/>
</dbReference>
<keyword evidence="3" id="KW-0472">Membrane</keyword>
<feature type="region of interest" description="Disordered" evidence="2">
    <location>
        <begin position="257"/>
        <end position="293"/>
    </location>
</feature>
<organism evidence="5 6">
    <name type="scientific">Polytolypa hystricis (strain UAMH7299)</name>
    <dbReference type="NCBI Taxonomy" id="1447883"/>
    <lineage>
        <taxon>Eukaryota</taxon>
        <taxon>Fungi</taxon>
        <taxon>Dikarya</taxon>
        <taxon>Ascomycota</taxon>
        <taxon>Pezizomycotina</taxon>
        <taxon>Eurotiomycetes</taxon>
        <taxon>Eurotiomycetidae</taxon>
        <taxon>Onygenales</taxon>
        <taxon>Onygenales incertae sedis</taxon>
        <taxon>Polytolypa</taxon>
    </lineage>
</organism>
<dbReference type="Gene3D" id="3.10.120.10">
    <property type="entry name" value="Cytochrome b5-like heme/steroid binding domain"/>
    <property type="match status" value="1"/>
</dbReference>
<feature type="compositionally biased region" description="Basic and acidic residues" evidence="2">
    <location>
        <begin position="272"/>
        <end position="286"/>
    </location>
</feature>